<sequence length="71" mass="7781">MASDVHAGRTATAPLSSTPWVRYSGKPYFSIGEKRSVARLDQSPGTSSEWVSPTRCWTGLAASLCFRWGFL</sequence>
<dbReference type="EMBL" id="BPLR01007440">
    <property type="protein sequence ID" value="GIY16912.1"/>
    <property type="molecule type" value="Genomic_DNA"/>
</dbReference>
<organism evidence="1 2">
    <name type="scientific">Caerostris extrusa</name>
    <name type="common">Bark spider</name>
    <name type="synonym">Caerostris bankana</name>
    <dbReference type="NCBI Taxonomy" id="172846"/>
    <lineage>
        <taxon>Eukaryota</taxon>
        <taxon>Metazoa</taxon>
        <taxon>Ecdysozoa</taxon>
        <taxon>Arthropoda</taxon>
        <taxon>Chelicerata</taxon>
        <taxon>Arachnida</taxon>
        <taxon>Araneae</taxon>
        <taxon>Araneomorphae</taxon>
        <taxon>Entelegynae</taxon>
        <taxon>Araneoidea</taxon>
        <taxon>Araneidae</taxon>
        <taxon>Caerostris</taxon>
    </lineage>
</organism>
<proteinExistence type="predicted"/>
<gene>
    <name evidence="1" type="ORF">CEXT_731651</name>
</gene>
<evidence type="ECO:0000313" key="1">
    <source>
        <dbReference type="EMBL" id="GIY16912.1"/>
    </source>
</evidence>
<name>A0AAV4R677_CAEEX</name>
<keyword evidence="2" id="KW-1185">Reference proteome</keyword>
<reference evidence="1 2" key="1">
    <citation type="submission" date="2021-06" db="EMBL/GenBank/DDBJ databases">
        <title>Caerostris extrusa draft genome.</title>
        <authorList>
            <person name="Kono N."/>
            <person name="Arakawa K."/>
        </authorList>
    </citation>
    <scope>NUCLEOTIDE SEQUENCE [LARGE SCALE GENOMIC DNA]</scope>
</reference>
<dbReference type="AlphaFoldDB" id="A0AAV4R677"/>
<protein>
    <submittedName>
        <fullName evidence="1">Uncharacterized protein</fullName>
    </submittedName>
</protein>
<evidence type="ECO:0000313" key="2">
    <source>
        <dbReference type="Proteomes" id="UP001054945"/>
    </source>
</evidence>
<comment type="caution">
    <text evidence="1">The sequence shown here is derived from an EMBL/GenBank/DDBJ whole genome shotgun (WGS) entry which is preliminary data.</text>
</comment>
<dbReference type="Proteomes" id="UP001054945">
    <property type="component" value="Unassembled WGS sequence"/>
</dbReference>
<accession>A0AAV4R677</accession>